<keyword evidence="1" id="KW-0472">Membrane</keyword>
<protein>
    <submittedName>
        <fullName evidence="2">Uncharacterized protein</fullName>
    </submittedName>
</protein>
<keyword evidence="1" id="KW-0812">Transmembrane</keyword>
<keyword evidence="3" id="KW-1185">Reference proteome</keyword>
<dbReference type="EMBL" id="AMYB01000001">
    <property type="protein sequence ID" value="OAD08599.1"/>
    <property type="molecule type" value="Genomic_DNA"/>
</dbReference>
<keyword evidence="1" id="KW-1133">Transmembrane helix</keyword>
<comment type="caution">
    <text evidence="2">The sequence shown here is derived from an EMBL/GenBank/DDBJ whole genome shotgun (WGS) entry which is preliminary data.</text>
</comment>
<evidence type="ECO:0000313" key="3">
    <source>
        <dbReference type="Proteomes" id="UP000077051"/>
    </source>
</evidence>
<evidence type="ECO:0000256" key="1">
    <source>
        <dbReference type="SAM" id="Phobius"/>
    </source>
</evidence>
<gene>
    <name evidence="2" type="ORF">MUCCIDRAFT_105566</name>
</gene>
<accession>A0A162RT99</accession>
<proteinExistence type="predicted"/>
<dbReference type="OrthoDB" id="10457453at2759"/>
<sequence length="139" mass="14907">MPSSVSSRSTRSARSGRMNECGCSEEAAAAWIIIPLIAGVAIILALTLGHQEPFSKSARDQRESSYYDGYANKEDVAVIDTTAHQLNTIMLHTNTSAITNNATIASNTTWNGTAVDAVSDELAERSVDIKKIVALHNLD</sequence>
<evidence type="ECO:0000313" key="2">
    <source>
        <dbReference type="EMBL" id="OAD08599.1"/>
    </source>
</evidence>
<dbReference type="Proteomes" id="UP000077051">
    <property type="component" value="Unassembled WGS sequence"/>
</dbReference>
<feature type="transmembrane region" description="Helical" evidence="1">
    <location>
        <begin position="28"/>
        <end position="49"/>
    </location>
</feature>
<dbReference type="VEuPathDB" id="FungiDB:MUCCIDRAFT_105566"/>
<reference evidence="2 3" key="1">
    <citation type="submission" date="2015-06" db="EMBL/GenBank/DDBJ databases">
        <title>Expansion of signal transduction pathways in fungi by whole-genome duplication.</title>
        <authorList>
            <consortium name="DOE Joint Genome Institute"/>
            <person name="Corrochano L.M."/>
            <person name="Kuo A."/>
            <person name="Marcet-Houben M."/>
            <person name="Polaino S."/>
            <person name="Salamov A."/>
            <person name="Villalobos J.M."/>
            <person name="Alvarez M.I."/>
            <person name="Avalos J."/>
            <person name="Benito E.P."/>
            <person name="Benoit I."/>
            <person name="Burger G."/>
            <person name="Camino L.P."/>
            <person name="Canovas D."/>
            <person name="Cerda-Olmedo E."/>
            <person name="Cheng J.-F."/>
            <person name="Dominguez A."/>
            <person name="Elias M."/>
            <person name="Eslava A.P."/>
            <person name="Glaser F."/>
            <person name="Grimwood J."/>
            <person name="Gutierrez G."/>
            <person name="Heitman J."/>
            <person name="Henrissat B."/>
            <person name="Iturriaga E.A."/>
            <person name="Lang B.F."/>
            <person name="Lavin J.L."/>
            <person name="Lee S."/>
            <person name="Li W."/>
            <person name="Lindquist E."/>
            <person name="Lopez-Garcia S."/>
            <person name="Luque E.M."/>
            <person name="Marcos A.T."/>
            <person name="Martin J."/>
            <person name="Mccluskey K."/>
            <person name="Medina H.R."/>
            <person name="Miralles-Duran A."/>
            <person name="Miyazaki A."/>
            <person name="Munoz-Torres E."/>
            <person name="Oguiza J.A."/>
            <person name="Ohm R."/>
            <person name="Olmedo M."/>
            <person name="Orejas M."/>
            <person name="Ortiz-Castellanos L."/>
            <person name="Pisabarro A.G."/>
            <person name="Rodriguez-Romero J."/>
            <person name="Ruiz-Herrera J."/>
            <person name="Ruiz-Vazquez R."/>
            <person name="Sanz C."/>
            <person name="Schackwitz W."/>
            <person name="Schmutz J."/>
            <person name="Shahriari M."/>
            <person name="Shelest E."/>
            <person name="Silva-Franco F."/>
            <person name="Soanes D."/>
            <person name="Syed K."/>
            <person name="Tagua V.G."/>
            <person name="Talbot N.J."/>
            <person name="Thon M."/>
            <person name="De Vries R.P."/>
            <person name="Wiebenga A."/>
            <person name="Yadav J.S."/>
            <person name="Braun E.L."/>
            <person name="Baker S."/>
            <person name="Garre V."/>
            <person name="Horwitz B."/>
            <person name="Torres-Martinez S."/>
            <person name="Idnurm A."/>
            <person name="Herrera-Estrella A."/>
            <person name="Gabaldon T."/>
            <person name="Grigoriev I.V."/>
        </authorList>
    </citation>
    <scope>NUCLEOTIDE SEQUENCE [LARGE SCALE GENOMIC DNA]</scope>
    <source>
        <strain evidence="2 3">CBS 277.49</strain>
    </source>
</reference>
<dbReference type="AlphaFoldDB" id="A0A162RT99"/>
<organism evidence="2 3">
    <name type="scientific">Mucor lusitanicus CBS 277.49</name>
    <dbReference type="NCBI Taxonomy" id="747725"/>
    <lineage>
        <taxon>Eukaryota</taxon>
        <taxon>Fungi</taxon>
        <taxon>Fungi incertae sedis</taxon>
        <taxon>Mucoromycota</taxon>
        <taxon>Mucoromycotina</taxon>
        <taxon>Mucoromycetes</taxon>
        <taxon>Mucorales</taxon>
        <taxon>Mucorineae</taxon>
        <taxon>Mucoraceae</taxon>
        <taxon>Mucor</taxon>
    </lineage>
</organism>
<name>A0A162RT99_MUCCL</name>